<dbReference type="GO" id="GO:0016491">
    <property type="term" value="F:oxidoreductase activity"/>
    <property type="evidence" value="ECO:0007669"/>
    <property type="project" value="UniProtKB-KW"/>
</dbReference>
<evidence type="ECO:0000256" key="3">
    <source>
        <dbReference type="ARBA" id="ARBA00023002"/>
    </source>
</evidence>
<dbReference type="Gene3D" id="3.40.50.720">
    <property type="entry name" value="NAD(P)-binding Rossmann-like Domain"/>
    <property type="match status" value="1"/>
</dbReference>
<dbReference type="PANTHER" id="PTHR43618:SF8">
    <property type="entry name" value="7ALPHA-HYDROXYSTEROID DEHYDROGENASE"/>
    <property type="match status" value="1"/>
</dbReference>
<evidence type="ECO:0000256" key="1">
    <source>
        <dbReference type="ARBA" id="ARBA00006484"/>
    </source>
</evidence>
<sequence>MLGKRVLITGGGSGIGLSIAKKAIAQGATVVIVGRNDEKLKDASVKINSPRLITKVWDVSNIDSITKNLSELNNLLGGEFDILVNNAGIIDGTNFPNVAPKQWDKIYSVNSRAVFFLSQEIVKRWLQSGKVSKYRKIINISSQGGFVGATYPYRLTKWDVVGMTQGLALKLAPKGIIVNGIAPGIIATEMQDSSLVDQSNAFINENPLKRYALPEEIAELAGFLMSDSSNFIVGHTVVCDGGFILK</sequence>
<dbReference type="PRINTS" id="PR00080">
    <property type="entry name" value="SDRFAMILY"/>
</dbReference>
<dbReference type="FunFam" id="3.40.50.720:FF:000084">
    <property type="entry name" value="Short-chain dehydrogenase reductase"/>
    <property type="match status" value="1"/>
</dbReference>
<dbReference type="PANTHER" id="PTHR43618">
    <property type="entry name" value="7-ALPHA-HYDROXYSTEROID DEHYDROGENASE"/>
    <property type="match status" value="1"/>
</dbReference>
<dbReference type="OrthoDB" id="9804774at2"/>
<proteinExistence type="inferred from homology"/>
<dbReference type="InterPro" id="IPR052178">
    <property type="entry name" value="Sec_Metab_Biosynth_SDR"/>
</dbReference>
<accession>A0A3S3RKB3</accession>
<dbReference type="Proteomes" id="UP000287563">
    <property type="component" value="Unassembled WGS sequence"/>
</dbReference>
<dbReference type="InterPro" id="IPR036291">
    <property type="entry name" value="NAD(P)-bd_dom_sf"/>
</dbReference>
<keyword evidence="3" id="KW-0560">Oxidoreductase</keyword>
<comment type="caution">
    <text evidence="4">The sequence shown here is derived from an EMBL/GenBank/DDBJ whole genome shotgun (WGS) entry which is preliminary data.</text>
</comment>
<dbReference type="EMBL" id="RJLM01000001">
    <property type="protein sequence ID" value="RWX57631.1"/>
    <property type="molecule type" value="Genomic_DNA"/>
</dbReference>
<organism evidence="4 5">
    <name type="scientific">Photobacterium chitinilyticum</name>
    <dbReference type="NCBI Taxonomy" id="2485123"/>
    <lineage>
        <taxon>Bacteria</taxon>
        <taxon>Pseudomonadati</taxon>
        <taxon>Pseudomonadota</taxon>
        <taxon>Gammaproteobacteria</taxon>
        <taxon>Vibrionales</taxon>
        <taxon>Vibrionaceae</taxon>
        <taxon>Photobacterium</taxon>
    </lineage>
</organism>
<dbReference type="PRINTS" id="PR00081">
    <property type="entry name" value="GDHRDH"/>
</dbReference>
<reference evidence="4 5" key="1">
    <citation type="submission" date="2018-11" db="EMBL/GenBank/DDBJ databases">
        <title>Photobacterium sp. BEI247 sp. nov., a marine bacterium isolated from Yongle Blue Hole in the South China Sea.</title>
        <authorList>
            <person name="Wang X."/>
        </authorList>
    </citation>
    <scope>NUCLEOTIDE SEQUENCE [LARGE SCALE GENOMIC DNA]</scope>
    <source>
        <strain evidence="5">BEI247</strain>
    </source>
</reference>
<dbReference type="Pfam" id="PF13561">
    <property type="entry name" value="adh_short_C2"/>
    <property type="match status" value="1"/>
</dbReference>
<keyword evidence="2" id="KW-0521">NADP</keyword>
<dbReference type="CDD" id="cd05233">
    <property type="entry name" value="SDR_c"/>
    <property type="match status" value="1"/>
</dbReference>
<dbReference type="AlphaFoldDB" id="A0A3S3RKB3"/>
<keyword evidence="5" id="KW-1185">Reference proteome</keyword>
<evidence type="ECO:0000313" key="4">
    <source>
        <dbReference type="EMBL" id="RWX57631.1"/>
    </source>
</evidence>
<protein>
    <submittedName>
        <fullName evidence="4">SDR family oxidoreductase</fullName>
    </submittedName>
</protein>
<comment type="similarity">
    <text evidence="1">Belongs to the short-chain dehydrogenases/reductases (SDR) family.</text>
</comment>
<name>A0A3S3RKB3_9GAMM</name>
<dbReference type="SUPFAM" id="SSF51735">
    <property type="entry name" value="NAD(P)-binding Rossmann-fold domains"/>
    <property type="match status" value="1"/>
</dbReference>
<gene>
    <name evidence="4" type="ORF">EDI28_00770</name>
</gene>
<evidence type="ECO:0000256" key="2">
    <source>
        <dbReference type="ARBA" id="ARBA00022857"/>
    </source>
</evidence>
<evidence type="ECO:0000313" key="5">
    <source>
        <dbReference type="Proteomes" id="UP000287563"/>
    </source>
</evidence>
<dbReference type="InterPro" id="IPR002347">
    <property type="entry name" value="SDR_fam"/>
</dbReference>